<dbReference type="Gene3D" id="3.40.50.150">
    <property type="entry name" value="Vaccinia Virus protein VP39"/>
    <property type="match status" value="1"/>
</dbReference>
<keyword evidence="2" id="KW-0489">Methyltransferase</keyword>
<feature type="domain" description="Methyltransferase" evidence="1">
    <location>
        <begin position="28"/>
        <end position="119"/>
    </location>
</feature>
<dbReference type="AlphaFoldDB" id="A0A4Q7MSK2"/>
<sequence length="175" mass="19449">MAKEIIIPAVNRFEWAAAIIAPAADDHILEIGCGAGLLAELITASLHKGKLTAIDSSASMIRKAEKRNQAAISNGKLSLLTKSFAEARFRQPFNKFVAFNVNFFWKNTEDELALIQKLLTAHGKLFVFYQTPSGIDLQLKKKIEDMLTSNGFKIYRSLVENKEPVRSFALIATVH</sequence>
<dbReference type="CDD" id="cd02440">
    <property type="entry name" value="AdoMet_MTases"/>
    <property type="match status" value="1"/>
</dbReference>
<keyword evidence="3" id="KW-1185">Reference proteome</keyword>
<dbReference type="OrthoDB" id="9789123at2"/>
<accession>A0A4Q7MSK2</accession>
<proteinExistence type="predicted"/>
<comment type="caution">
    <text evidence="2">The sequence shown here is derived from an EMBL/GenBank/DDBJ whole genome shotgun (WGS) entry which is preliminary data.</text>
</comment>
<evidence type="ECO:0000313" key="2">
    <source>
        <dbReference type="EMBL" id="RZS71796.1"/>
    </source>
</evidence>
<keyword evidence="2" id="KW-0808">Transferase</keyword>
<organism evidence="2 3">
    <name type="scientific">Pseudobacter ginsenosidimutans</name>
    <dbReference type="NCBI Taxonomy" id="661488"/>
    <lineage>
        <taxon>Bacteria</taxon>
        <taxon>Pseudomonadati</taxon>
        <taxon>Bacteroidota</taxon>
        <taxon>Chitinophagia</taxon>
        <taxon>Chitinophagales</taxon>
        <taxon>Chitinophagaceae</taxon>
        <taxon>Pseudobacter</taxon>
    </lineage>
</organism>
<protein>
    <submittedName>
        <fullName evidence="2">Methyltransferase family protein</fullName>
    </submittedName>
</protein>
<dbReference type="RefSeq" id="WP_130542270.1">
    <property type="nucleotide sequence ID" value="NZ_CP042431.1"/>
</dbReference>
<dbReference type="SUPFAM" id="SSF53335">
    <property type="entry name" value="S-adenosyl-L-methionine-dependent methyltransferases"/>
    <property type="match status" value="1"/>
</dbReference>
<evidence type="ECO:0000313" key="3">
    <source>
        <dbReference type="Proteomes" id="UP000293874"/>
    </source>
</evidence>
<dbReference type="InterPro" id="IPR029063">
    <property type="entry name" value="SAM-dependent_MTases_sf"/>
</dbReference>
<dbReference type="Pfam" id="PF13649">
    <property type="entry name" value="Methyltransf_25"/>
    <property type="match status" value="1"/>
</dbReference>
<gene>
    <name evidence="2" type="ORF">EV199_3709</name>
</gene>
<evidence type="ECO:0000259" key="1">
    <source>
        <dbReference type="Pfam" id="PF13649"/>
    </source>
</evidence>
<dbReference type="GO" id="GO:0032259">
    <property type="term" value="P:methylation"/>
    <property type="evidence" value="ECO:0007669"/>
    <property type="project" value="UniProtKB-KW"/>
</dbReference>
<name>A0A4Q7MSK2_9BACT</name>
<dbReference type="GO" id="GO:0008168">
    <property type="term" value="F:methyltransferase activity"/>
    <property type="evidence" value="ECO:0007669"/>
    <property type="project" value="UniProtKB-KW"/>
</dbReference>
<dbReference type="InterPro" id="IPR041698">
    <property type="entry name" value="Methyltransf_25"/>
</dbReference>
<reference evidence="2 3" key="1">
    <citation type="submission" date="2019-02" db="EMBL/GenBank/DDBJ databases">
        <title>Genomic Encyclopedia of Type Strains, Phase IV (KMG-IV): sequencing the most valuable type-strain genomes for metagenomic binning, comparative biology and taxonomic classification.</title>
        <authorList>
            <person name="Goeker M."/>
        </authorList>
    </citation>
    <scope>NUCLEOTIDE SEQUENCE [LARGE SCALE GENOMIC DNA]</scope>
    <source>
        <strain evidence="2 3">DSM 18116</strain>
    </source>
</reference>
<dbReference type="EMBL" id="SGXA01000002">
    <property type="protein sequence ID" value="RZS71796.1"/>
    <property type="molecule type" value="Genomic_DNA"/>
</dbReference>
<dbReference type="Proteomes" id="UP000293874">
    <property type="component" value="Unassembled WGS sequence"/>
</dbReference>